<keyword evidence="1" id="KW-0479">Metal-binding</keyword>
<evidence type="ECO:0000259" key="5">
    <source>
        <dbReference type="PROSITE" id="PS50865"/>
    </source>
</evidence>
<gene>
    <name evidence="6" type="ORF">IW261DRAFT_1417858</name>
</gene>
<dbReference type="InterPro" id="IPR002893">
    <property type="entry name" value="Znf_MYND"/>
</dbReference>
<dbReference type="EMBL" id="JAUEPR010000007">
    <property type="protein sequence ID" value="KAK0482252.1"/>
    <property type="molecule type" value="Genomic_DNA"/>
</dbReference>
<organism evidence="6 7">
    <name type="scientific">Armillaria novae-zelandiae</name>
    <dbReference type="NCBI Taxonomy" id="153914"/>
    <lineage>
        <taxon>Eukaryota</taxon>
        <taxon>Fungi</taxon>
        <taxon>Dikarya</taxon>
        <taxon>Basidiomycota</taxon>
        <taxon>Agaricomycotina</taxon>
        <taxon>Agaricomycetes</taxon>
        <taxon>Agaricomycetidae</taxon>
        <taxon>Agaricales</taxon>
        <taxon>Marasmiineae</taxon>
        <taxon>Physalacriaceae</taxon>
        <taxon>Armillaria</taxon>
    </lineage>
</organism>
<keyword evidence="7" id="KW-1185">Reference proteome</keyword>
<dbReference type="AlphaFoldDB" id="A0AA39PDK1"/>
<accession>A0AA39PDK1</accession>
<dbReference type="GO" id="GO:0008270">
    <property type="term" value="F:zinc ion binding"/>
    <property type="evidence" value="ECO:0007669"/>
    <property type="project" value="UniProtKB-KW"/>
</dbReference>
<evidence type="ECO:0000256" key="2">
    <source>
        <dbReference type="ARBA" id="ARBA00022771"/>
    </source>
</evidence>
<feature type="domain" description="MYND-type" evidence="5">
    <location>
        <begin position="368"/>
        <end position="411"/>
    </location>
</feature>
<sequence length="544" mass="62223">MINKRAIEYADLFVTSLSNPYRPAHCALFYVSCLKIFTSTPETILSLQRTRHDIFDTLVRFLTVPRSRPEALSFGTSLEKCACEVEADSDLKLIHNLRDFRYPKSQCTFIDILDSIMELVVRAIIRPEIDTGIPQLRRVRKEAHRAERSGLQAQWPTKAADTFPQGADTTIHMLWMWIDLYEVTHIVTYLNVLLRSSGSTFISSFSKIPHYPSRILTIFESRLDKLNSSKYREVHPFDLASIHDFIRLTGTMGSDSMRKDLGIMMQMVILWKPYGERLLLLLAKALHIASSTSNSLVSRLIIKERFQDTGGMVHHIYLNKEDVTQYHPLFLSESRRIATAMKNPDPYASTAAALKSLLDMDKCGLYGCSQTFTLAGKRFQYCGGCGKIPYCSQACQRRAWKHPSAPHKTFCAPLKRICDVVGITGSTWVEMPTNEFSRKCREANISVDEARILVRCLEGIDGNLPPSIHIHNKRLMVYDKMTVSLSFRKETSSRFRADRTTQWRQPQPVLPRVTEVSRNNLVIEWTKTPDAYYGGSHWPWPLST</sequence>
<protein>
    <recommendedName>
        <fullName evidence="5">MYND-type domain-containing protein</fullName>
    </recommendedName>
</protein>
<evidence type="ECO:0000256" key="3">
    <source>
        <dbReference type="ARBA" id="ARBA00022833"/>
    </source>
</evidence>
<dbReference type="Gene3D" id="6.10.140.2220">
    <property type="match status" value="1"/>
</dbReference>
<name>A0AA39PDK1_9AGAR</name>
<dbReference type="Pfam" id="PF01753">
    <property type="entry name" value="zf-MYND"/>
    <property type="match status" value="1"/>
</dbReference>
<evidence type="ECO:0000256" key="4">
    <source>
        <dbReference type="PROSITE-ProRule" id="PRU00134"/>
    </source>
</evidence>
<dbReference type="SUPFAM" id="SSF144232">
    <property type="entry name" value="HIT/MYND zinc finger-like"/>
    <property type="match status" value="1"/>
</dbReference>
<dbReference type="PROSITE" id="PS50865">
    <property type="entry name" value="ZF_MYND_2"/>
    <property type="match status" value="1"/>
</dbReference>
<comment type="caution">
    <text evidence="6">The sequence shown here is derived from an EMBL/GenBank/DDBJ whole genome shotgun (WGS) entry which is preliminary data.</text>
</comment>
<keyword evidence="2 4" id="KW-0863">Zinc-finger</keyword>
<reference evidence="6" key="1">
    <citation type="submission" date="2023-06" db="EMBL/GenBank/DDBJ databases">
        <authorList>
            <consortium name="Lawrence Berkeley National Laboratory"/>
            <person name="Ahrendt S."/>
            <person name="Sahu N."/>
            <person name="Indic B."/>
            <person name="Wong-Bajracharya J."/>
            <person name="Merenyi Z."/>
            <person name="Ke H.-M."/>
            <person name="Monk M."/>
            <person name="Kocsube S."/>
            <person name="Drula E."/>
            <person name="Lipzen A."/>
            <person name="Balint B."/>
            <person name="Henrissat B."/>
            <person name="Andreopoulos B."/>
            <person name="Martin F.M."/>
            <person name="Harder C.B."/>
            <person name="Rigling D."/>
            <person name="Ford K.L."/>
            <person name="Foster G.D."/>
            <person name="Pangilinan J."/>
            <person name="Papanicolaou A."/>
            <person name="Barry K."/>
            <person name="LaButti K."/>
            <person name="Viragh M."/>
            <person name="Koriabine M."/>
            <person name="Yan M."/>
            <person name="Riley R."/>
            <person name="Champramary S."/>
            <person name="Plett K.L."/>
            <person name="Tsai I.J."/>
            <person name="Slot J."/>
            <person name="Sipos G."/>
            <person name="Plett J."/>
            <person name="Nagy L.G."/>
            <person name="Grigoriev I.V."/>
        </authorList>
    </citation>
    <scope>NUCLEOTIDE SEQUENCE</scope>
    <source>
        <strain evidence="6">ICMP 16352</strain>
    </source>
</reference>
<dbReference type="Proteomes" id="UP001175227">
    <property type="component" value="Unassembled WGS sequence"/>
</dbReference>
<evidence type="ECO:0000256" key="1">
    <source>
        <dbReference type="ARBA" id="ARBA00022723"/>
    </source>
</evidence>
<evidence type="ECO:0000313" key="7">
    <source>
        <dbReference type="Proteomes" id="UP001175227"/>
    </source>
</evidence>
<evidence type="ECO:0000313" key="6">
    <source>
        <dbReference type="EMBL" id="KAK0482252.1"/>
    </source>
</evidence>
<keyword evidence="3" id="KW-0862">Zinc</keyword>
<proteinExistence type="predicted"/>